<dbReference type="InterPro" id="IPR013655">
    <property type="entry name" value="PAS_fold_3"/>
</dbReference>
<dbReference type="STRING" id="880073.Cabys_543"/>
<evidence type="ECO:0000313" key="14">
    <source>
        <dbReference type="Proteomes" id="UP000183868"/>
    </source>
</evidence>
<feature type="domain" description="PAC" evidence="10">
    <location>
        <begin position="492"/>
        <end position="544"/>
    </location>
</feature>
<keyword evidence="4" id="KW-0808">Transferase</keyword>
<sequence length="1178" mass="133942">MEEIKEIQILMIEDDPDDALIIKDLLCESKDPAFVVDHVYDLKNGLEFLQTNNPDIILLDLNLPDSSGLDTIRALRSYTQNLPVIVISGHSDQMLAMEAVKIGAHDYLVKGIISAPILRRVLLYGLNRHNLRRSLTENIEQYDIIIENNIFGILIIDNSGVIQFSNKKAGELLGKDPEDLIKQDFGIPVVQNRAFHLQAGDRMIELRSRPIVWQKQQAYFVSMYDVTERLKSEQRYQALNRVYRMLLKANEALFQMHDENSLLKEICKIVVEEGGYHFAWVGFADNDRHKTVRPVAYFGREEHYIKGIKISWGKNKFGQGPTGRAIRSGQAVTVQNWSKDPIVAPWRKNGKCFNFKASIALPLKNGDETFGALNIYSKEQISFEPLETELLLKLAGNLSYGIQNLRLKKAKEKNEQALAESYTRFRNLFNSVPVALYIFSMDEKLFEANSFFLKMTGFEKVEDLKAFAFKHGGMSVEADKVLKVLETEDAIHELETQWRTNNGNLIWVKESIRVVRDHQGKILYYEGMAEDITARKAAEQALKASEQKYRRIVDLAQEGIWMLDARARTTFVNQKMADMLGYEAQEMIGRNYFDFIVKDNKKEAVAQWHKQLQGKNIQHELCFLKKDGTKMWGLVSSRPILEEDFQGALKMVVDITEKKLINQQLEETNRQLMSLLESSSAVIYSARWHNGMVAPLQITANLKNIFGYEPQELINNPDLWINNIHPEDKEQVIQAITRINQPGKYSFEYRVKDRAGNYLWVYDEMRIPADWREGTFTIHGLWIDITEKKKLEGQFLRAQRMESLGALAGGIAHDLNNILTPILLATEVLRMRDKKPANEKVMHMIESSAQRGKELIQQILSFARGVEGEHKPVQVRHIIAEVGRIIKETFPKSINFKMSVAKDLWPVLADATQINQVLMNLCVNARDAMPEGGKLEIRAENVVFDEHYSLMHQTAQPGDYIKISVIDSGQGIPEKLINKIFDPFFSTKEVGKGTGLGLSTVHTIIQQHNGFINVYSEPGNGTTFNVYLPANKSAEVEESREIAEDLKGEGQTILVIDDEAAIREIISNTLKDNGYRVLTASDGAQGVAIFAQQKNKTDLVLTDISMPYMDGHSAIRSILKINPDVDIIAMSGLEHDVKVDINRPIKMLNKPFTSQKLLKTMKEVLAVSTKTKEKQTAN</sequence>
<dbReference type="Gene3D" id="3.40.50.2300">
    <property type="match status" value="2"/>
</dbReference>
<dbReference type="InterPro" id="IPR036890">
    <property type="entry name" value="HATPase_C_sf"/>
</dbReference>
<dbReference type="Gene3D" id="3.30.450.40">
    <property type="match status" value="1"/>
</dbReference>
<dbReference type="InterPro" id="IPR029016">
    <property type="entry name" value="GAF-like_dom_sf"/>
</dbReference>
<dbReference type="SMART" id="SM00387">
    <property type="entry name" value="HATPase_c"/>
    <property type="match status" value="1"/>
</dbReference>
<reference evidence="11 14" key="2">
    <citation type="submission" date="2016-11" db="EMBL/GenBank/DDBJ databases">
        <title>Genomic analysis of Caldithrix abyssi and proposal of a novel bacterial phylum Caldithrichaeota.</title>
        <authorList>
            <person name="Kublanov I."/>
            <person name="Sigalova O."/>
            <person name="Gavrilov S."/>
            <person name="Lebedinsky A."/>
            <person name="Ivanova N."/>
            <person name="Daum C."/>
            <person name="Reddy T."/>
            <person name="Klenk H.P."/>
            <person name="Goker M."/>
            <person name="Reva O."/>
            <person name="Miroshnichenko M."/>
            <person name="Kyprides N."/>
            <person name="Woyke T."/>
            <person name="Gelfand M."/>
        </authorList>
    </citation>
    <scope>NUCLEOTIDE SEQUENCE [LARGE SCALE GENOMIC DNA]</scope>
    <source>
        <strain evidence="11 14">LF13</strain>
    </source>
</reference>
<evidence type="ECO:0000313" key="12">
    <source>
        <dbReference type="EMBL" id="EHO41416.1"/>
    </source>
</evidence>
<feature type="domain" description="PAC" evidence="10">
    <location>
        <begin position="617"/>
        <end position="667"/>
    </location>
</feature>
<dbReference type="eggNOG" id="COG3852">
    <property type="taxonomic scope" value="Bacteria"/>
</dbReference>
<feature type="domain" description="PAC" evidence="10">
    <location>
        <begin position="745"/>
        <end position="797"/>
    </location>
</feature>
<evidence type="ECO:0000256" key="2">
    <source>
        <dbReference type="ARBA" id="ARBA00012438"/>
    </source>
</evidence>
<evidence type="ECO:0000256" key="3">
    <source>
        <dbReference type="ARBA" id="ARBA00022553"/>
    </source>
</evidence>
<dbReference type="EMBL" id="CP018099">
    <property type="protein sequence ID" value="APF17294.1"/>
    <property type="molecule type" value="Genomic_DNA"/>
</dbReference>
<feature type="domain" description="Response regulatory" evidence="8">
    <location>
        <begin position="1052"/>
        <end position="1165"/>
    </location>
</feature>
<dbReference type="SMART" id="SM00448">
    <property type="entry name" value="REC"/>
    <property type="match status" value="2"/>
</dbReference>
<dbReference type="EMBL" id="CM001402">
    <property type="protein sequence ID" value="EHO41416.1"/>
    <property type="molecule type" value="Genomic_DNA"/>
</dbReference>
<evidence type="ECO:0000259" key="7">
    <source>
        <dbReference type="PROSITE" id="PS50109"/>
    </source>
</evidence>
<reference evidence="12 13" key="1">
    <citation type="submission" date="2011-09" db="EMBL/GenBank/DDBJ databases">
        <title>The permanent draft genome of Caldithrix abyssi DSM 13497.</title>
        <authorList>
            <consortium name="US DOE Joint Genome Institute (JGI-PGF)"/>
            <person name="Lucas S."/>
            <person name="Han J."/>
            <person name="Lapidus A."/>
            <person name="Bruce D."/>
            <person name="Goodwin L."/>
            <person name="Pitluck S."/>
            <person name="Peters L."/>
            <person name="Kyrpides N."/>
            <person name="Mavromatis K."/>
            <person name="Ivanova N."/>
            <person name="Mikhailova N."/>
            <person name="Chertkov O."/>
            <person name="Detter J.C."/>
            <person name="Tapia R."/>
            <person name="Han C."/>
            <person name="Land M."/>
            <person name="Hauser L."/>
            <person name="Markowitz V."/>
            <person name="Cheng J.-F."/>
            <person name="Hugenholtz P."/>
            <person name="Woyke T."/>
            <person name="Wu D."/>
            <person name="Spring S."/>
            <person name="Brambilla E."/>
            <person name="Klenk H.-P."/>
            <person name="Eisen J.A."/>
        </authorList>
    </citation>
    <scope>NUCLEOTIDE SEQUENCE [LARGE SCALE GENOMIC DNA]</scope>
    <source>
        <strain evidence="12 13">DSM 13497</strain>
    </source>
</reference>
<dbReference type="PANTHER" id="PTHR43304:SF1">
    <property type="entry name" value="PAC DOMAIN-CONTAINING PROTEIN"/>
    <property type="match status" value="1"/>
</dbReference>
<evidence type="ECO:0000259" key="10">
    <source>
        <dbReference type="PROSITE" id="PS50113"/>
    </source>
</evidence>
<evidence type="ECO:0000256" key="4">
    <source>
        <dbReference type="ARBA" id="ARBA00022679"/>
    </source>
</evidence>
<dbReference type="EC" id="2.7.13.3" evidence="2"/>
<feature type="domain" description="Histidine kinase" evidence="7">
    <location>
        <begin position="810"/>
        <end position="1032"/>
    </location>
</feature>
<dbReference type="InterPro" id="IPR001789">
    <property type="entry name" value="Sig_transdc_resp-reg_receiver"/>
</dbReference>
<dbReference type="SUPFAM" id="SSF55785">
    <property type="entry name" value="PYP-like sensor domain (PAS domain)"/>
    <property type="match status" value="4"/>
</dbReference>
<dbReference type="InterPro" id="IPR052162">
    <property type="entry name" value="Sensor_kinase/Photoreceptor"/>
</dbReference>
<dbReference type="SUPFAM" id="SSF55781">
    <property type="entry name" value="GAF domain-like"/>
    <property type="match status" value="1"/>
</dbReference>
<proteinExistence type="predicted"/>
<dbReference type="OrthoDB" id="174740at2"/>
<comment type="catalytic activity">
    <reaction evidence="1">
        <text>ATP + protein L-histidine = ADP + protein N-phospho-L-histidine.</text>
        <dbReference type="EC" id="2.7.13.3"/>
    </reaction>
</comment>
<dbReference type="Pfam" id="PF00989">
    <property type="entry name" value="PAS"/>
    <property type="match status" value="2"/>
</dbReference>
<dbReference type="PROSITE" id="PS50109">
    <property type="entry name" value="HIS_KIN"/>
    <property type="match status" value="1"/>
</dbReference>
<dbReference type="AlphaFoldDB" id="H1XSY7"/>
<dbReference type="SUPFAM" id="SSF52172">
    <property type="entry name" value="CheY-like"/>
    <property type="match status" value="2"/>
</dbReference>
<dbReference type="SMART" id="SM00086">
    <property type="entry name" value="PAC"/>
    <property type="match status" value="4"/>
</dbReference>
<name>H1XSY7_CALAY</name>
<dbReference type="Proteomes" id="UP000183868">
    <property type="component" value="Chromosome"/>
</dbReference>
<accession>H1XSY7</accession>
<dbReference type="InterPro" id="IPR001610">
    <property type="entry name" value="PAC"/>
</dbReference>
<dbReference type="PRINTS" id="PR00344">
    <property type="entry name" value="BCTRLSENSOR"/>
</dbReference>
<dbReference type="InterPro" id="IPR003018">
    <property type="entry name" value="GAF"/>
</dbReference>
<dbReference type="GO" id="GO:0006355">
    <property type="term" value="P:regulation of DNA-templated transcription"/>
    <property type="evidence" value="ECO:0007669"/>
    <property type="project" value="InterPro"/>
</dbReference>
<dbReference type="InterPro" id="IPR011006">
    <property type="entry name" value="CheY-like_superfamily"/>
</dbReference>
<dbReference type="InterPro" id="IPR000700">
    <property type="entry name" value="PAS-assoc_C"/>
</dbReference>
<dbReference type="InterPro" id="IPR000014">
    <property type="entry name" value="PAS"/>
</dbReference>
<dbReference type="RefSeq" id="WP_006928543.1">
    <property type="nucleotide sequence ID" value="NZ_CM001402.1"/>
</dbReference>
<dbReference type="eggNOG" id="COG4191">
    <property type="taxonomic scope" value="Bacteria"/>
</dbReference>
<dbReference type="SMART" id="SM00388">
    <property type="entry name" value="HisKA"/>
    <property type="match status" value="1"/>
</dbReference>
<dbReference type="InterPro" id="IPR005467">
    <property type="entry name" value="His_kinase_dom"/>
</dbReference>
<dbReference type="Pfam" id="PF02518">
    <property type="entry name" value="HATPase_c"/>
    <property type="match status" value="1"/>
</dbReference>
<dbReference type="Gene3D" id="1.10.287.130">
    <property type="match status" value="1"/>
</dbReference>
<dbReference type="InterPro" id="IPR035965">
    <property type="entry name" value="PAS-like_dom_sf"/>
</dbReference>
<dbReference type="InterPro" id="IPR004358">
    <property type="entry name" value="Sig_transdc_His_kin-like_C"/>
</dbReference>
<dbReference type="SMART" id="SM00065">
    <property type="entry name" value="GAF"/>
    <property type="match status" value="1"/>
</dbReference>
<dbReference type="PaxDb" id="880073-Calab_1800"/>
<feature type="domain" description="PAS" evidence="9">
    <location>
        <begin position="545"/>
        <end position="615"/>
    </location>
</feature>
<dbReference type="InterPro" id="IPR013767">
    <property type="entry name" value="PAS_fold"/>
</dbReference>
<feature type="domain" description="PAS" evidence="9">
    <location>
        <begin position="138"/>
        <end position="181"/>
    </location>
</feature>
<dbReference type="Pfam" id="PF13188">
    <property type="entry name" value="PAS_8"/>
    <property type="match status" value="1"/>
</dbReference>
<dbReference type="InParanoid" id="H1XSY7"/>
<feature type="modified residue" description="4-aspartylphosphate" evidence="6">
    <location>
        <position position="1103"/>
    </location>
</feature>
<dbReference type="HOGENOM" id="CLU_273282_0_0_0"/>
<dbReference type="Pfam" id="PF13185">
    <property type="entry name" value="GAF_2"/>
    <property type="match status" value="1"/>
</dbReference>
<evidence type="ECO:0000313" key="13">
    <source>
        <dbReference type="Proteomes" id="UP000004671"/>
    </source>
</evidence>
<dbReference type="NCBIfam" id="TIGR00229">
    <property type="entry name" value="sensory_box"/>
    <property type="match status" value="3"/>
</dbReference>
<dbReference type="CDD" id="cd00082">
    <property type="entry name" value="HisKA"/>
    <property type="match status" value="1"/>
</dbReference>
<dbReference type="InterPro" id="IPR003594">
    <property type="entry name" value="HATPase_dom"/>
</dbReference>
<protein>
    <recommendedName>
        <fullName evidence="2">histidine kinase</fullName>
        <ecNumber evidence="2">2.7.13.3</ecNumber>
    </recommendedName>
</protein>
<dbReference type="Proteomes" id="UP000004671">
    <property type="component" value="Chromosome"/>
</dbReference>
<evidence type="ECO:0000313" key="11">
    <source>
        <dbReference type="EMBL" id="APF17294.1"/>
    </source>
</evidence>
<evidence type="ECO:0000256" key="5">
    <source>
        <dbReference type="ARBA" id="ARBA00022777"/>
    </source>
</evidence>
<dbReference type="Pfam" id="PF00072">
    <property type="entry name" value="Response_reg"/>
    <property type="match status" value="2"/>
</dbReference>
<dbReference type="Gene3D" id="3.30.565.10">
    <property type="entry name" value="Histidine kinase-like ATPase, C-terminal domain"/>
    <property type="match status" value="1"/>
</dbReference>
<dbReference type="Pfam" id="PF00512">
    <property type="entry name" value="HisKA"/>
    <property type="match status" value="1"/>
</dbReference>
<dbReference type="InterPro" id="IPR036097">
    <property type="entry name" value="HisK_dim/P_sf"/>
</dbReference>
<dbReference type="Pfam" id="PF08447">
    <property type="entry name" value="PAS_3"/>
    <property type="match status" value="1"/>
</dbReference>
<dbReference type="InterPro" id="IPR003661">
    <property type="entry name" value="HisK_dim/P_dom"/>
</dbReference>
<dbReference type="SMART" id="SM00091">
    <property type="entry name" value="PAS"/>
    <property type="match status" value="4"/>
</dbReference>
<feature type="domain" description="Response regulatory" evidence="8">
    <location>
        <begin position="8"/>
        <end position="125"/>
    </location>
</feature>
<dbReference type="PANTHER" id="PTHR43304">
    <property type="entry name" value="PHYTOCHROME-LIKE PROTEIN CPH1"/>
    <property type="match status" value="1"/>
</dbReference>
<evidence type="ECO:0000256" key="6">
    <source>
        <dbReference type="PROSITE-ProRule" id="PRU00169"/>
    </source>
</evidence>
<keyword evidence="3 6" id="KW-0597">Phosphoprotein</keyword>
<keyword evidence="13" id="KW-1185">Reference proteome</keyword>
<dbReference type="PROSITE" id="PS50113">
    <property type="entry name" value="PAC"/>
    <property type="match status" value="3"/>
</dbReference>
<dbReference type="PROSITE" id="PS50112">
    <property type="entry name" value="PAS"/>
    <property type="match status" value="3"/>
</dbReference>
<dbReference type="SUPFAM" id="SSF47384">
    <property type="entry name" value="Homodimeric domain of signal transducing histidine kinase"/>
    <property type="match status" value="1"/>
</dbReference>
<dbReference type="GO" id="GO:0000155">
    <property type="term" value="F:phosphorelay sensor kinase activity"/>
    <property type="evidence" value="ECO:0007669"/>
    <property type="project" value="InterPro"/>
</dbReference>
<dbReference type="PROSITE" id="PS50110">
    <property type="entry name" value="RESPONSE_REGULATORY"/>
    <property type="match status" value="2"/>
</dbReference>
<keyword evidence="5 12" id="KW-0418">Kinase</keyword>
<feature type="modified residue" description="4-aspartylphosphate" evidence="6">
    <location>
        <position position="60"/>
    </location>
</feature>
<dbReference type="CDD" id="cd00130">
    <property type="entry name" value="PAS"/>
    <property type="match status" value="3"/>
</dbReference>
<gene>
    <name evidence="11" type="ORF">Cabys_543</name>
    <name evidence="12" type="ORF">Calab_1800</name>
</gene>
<evidence type="ECO:0000256" key="1">
    <source>
        <dbReference type="ARBA" id="ARBA00000085"/>
    </source>
</evidence>
<evidence type="ECO:0000259" key="8">
    <source>
        <dbReference type="PROSITE" id="PS50110"/>
    </source>
</evidence>
<feature type="domain" description="PAS" evidence="9">
    <location>
        <begin position="668"/>
        <end position="743"/>
    </location>
</feature>
<organism evidence="12 13">
    <name type="scientific">Caldithrix abyssi DSM 13497</name>
    <dbReference type="NCBI Taxonomy" id="880073"/>
    <lineage>
        <taxon>Bacteria</taxon>
        <taxon>Pseudomonadati</taxon>
        <taxon>Calditrichota</taxon>
        <taxon>Calditrichia</taxon>
        <taxon>Calditrichales</taxon>
        <taxon>Calditrichaceae</taxon>
        <taxon>Caldithrix</taxon>
    </lineage>
</organism>
<dbReference type="SUPFAM" id="SSF55874">
    <property type="entry name" value="ATPase domain of HSP90 chaperone/DNA topoisomerase II/histidine kinase"/>
    <property type="match status" value="1"/>
</dbReference>
<dbReference type="CDD" id="cd00156">
    <property type="entry name" value="REC"/>
    <property type="match status" value="1"/>
</dbReference>
<dbReference type="KEGG" id="caby:Cabys_543"/>
<evidence type="ECO:0000259" key="9">
    <source>
        <dbReference type="PROSITE" id="PS50112"/>
    </source>
</evidence>
<dbReference type="Gene3D" id="3.30.450.20">
    <property type="entry name" value="PAS domain"/>
    <property type="match status" value="4"/>
</dbReference>